<dbReference type="AlphaFoldDB" id="A0AA36GE83"/>
<evidence type="ECO:0000256" key="6">
    <source>
        <dbReference type="SAM" id="MobiDB-lite"/>
    </source>
</evidence>
<feature type="region of interest" description="Disordered" evidence="6">
    <location>
        <begin position="200"/>
        <end position="262"/>
    </location>
</feature>
<keyword evidence="9" id="KW-1185">Reference proteome</keyword>
<feature type="region of interest" description="Disordered" evidence="6">
    <location>
        <begin position="1"/>
        <end position="42"/>
    </location>
</feature>
<protein>
    <recommendedName>
        <fullName evidence="7">PHD-type domain-containing protein</fullName>
    </recommendedName>
</protein>
<dbReference type="PANTHER" id="PTHR46462:SF3">
    <property type="entry name" value="UPSET, ISOFORM A"/>
    <property type="match status" value="1"/>
</dbReference>
<evidence type="ECO:0000256" key="4">
    <source>
        <dbReference type="ARBA" id="ARBA00022853"/>
    </source>
</evidence>
<evidence type="ECO:0000256" key="3">
    <source>
        <dbReference type="ARBA" id="ARBA00022833"/>
    </source>
</evidence>
<feature type="non-terminal residue" evidence="8">
    <location>
        <position position="1"/>
    </location>
</feature>
<organism evidence="8 9">
    <name type="scientific">Mesorhabditis spiculigera</name>
    <dbReference type="NCBI Taxonomy" id="96644"/>
    <lineage>
        <taxon>Eukaryota</taxon>
        <taxon>Metazoa</taxon>
        <taxon>Ecdysozoa</taxon>
        <taxon>Nematoda</taxon>
        <taxon>Chromadorea</taxon>
        <taxon>Rhabditida</taxon>
        <taxon>Rhabditina</taxon>
        <taxon>Rhabditomorpha</taxon>
        <taxon>Rhabditoidea</taxon>
        <taxon>Rhabditidae</taxon>
        <taxon>Mesorhabditinae</taxon>
        <taxon>Mesorhabditis</taxon>
    </lineage>
</organism>
<dbReference type="PROSITE" id="PS01359">
    <property type="entry name" value="ZF_PHD_1"/>
    <property type="match status" value="1"/>
</dbReference>
<dbReference type="GO" id="GO:0006325">
    <property type="term" value="P:chromatin organization"/>
    <property type="evidence" value="ECO:0007669"/>
    <property type="project" value="UniProtKB-KW"/>
</dbReference>
<feature type="compositionally biased region" description="Basic and acidic residues" evidence="6">
    <location>
        <begin position="203"/>
        <end position="218"/>
    </location>
</feature>
<keyword evidence="2 5" id="KW-0863">Zinc-finger</keyword>
<name>A0AA36GE83_9BILA</name>
<keyword evidence="3" id="KW-0862">Zinc</keyword>
<evidence type="ECO:0000256" key="2">
    <source>
        <dbReference type="ARBA" id="ARBA00022771"/>
    </source>
</evidence>
<evidence type="ECO:0000256" key="5">
    <source>
        <dbReference type="PROSITE-ProRule" id="PRU00146"/>
    </source>
</evidence>
<dbReference type="InterPro" id="IPR019786">
    <property type="entry name" value="Zinc_finger_PHD-type_CS"/>
</dbReference>
<proteinExistence type="predicted"/>
<feature type="compositionally biased region" description="Basic residues" evidence="6">
    <location>
        <begin position="219"/>
        <end position="234"/>
    </location>
</feature>
<dbReference type="GO" id="GO:0034967">
    <property type="term" value="C:Set3 complex"/>
    <property type="evidence" value="ECO:0007669"/>
    <property type="project" value="TreeGrafter"/>
</dbReference>
<evidence type="ECO:0000259" key="7">
    <source>
        <dbReference type="PROSITE" id="PS50016"/>
    </source>
</evidence>
<accession>A0AA36GE83</accession>
<gene>
    <name evidence="8" type="ORF">MSPICULIGERA_LOCUS23213</name>
</gene>
<feature type="domain" description="PHD-type" evidence="7">
    <location>
        <begin position="147"/>
        <end position="195"/>
    </location>
</feature>
<dbReference type="Proteomes" id="UP001177023">
    <property type="component" value="Unassembled WGS sequence"/>
</dbReference>
<evidence type="ECO:0000256" key="1">
    <source>
        <dbReference type="ARBA" id="ARBA00022723"/>
    </source>
</evidence>
<dbReference type="Gene3D" id="3.30.40.10">
    <property type="entry name" value="Zinc/RING finger domain, C3HC4 (zinc finger)"/>
    <property type="match status" value="1"/>
</dbReference>
<dbReference type="GO" id="GO:0070210">
    <property type="term" value="C:Rpd3L-Expanded complex"/>
    <property type="evidence" value="ECO:0007669"/>
    <property type="project" value="TreeGrafter"/>
</dbReference>
<dbReference type="SUPFAM" id="SSF57903">
    <property type="entry name" value="FYVE/PHD zinc finger"/>
    <property type="match status" value="1"/>
</dbReference>
<keyword evidence="4" id="KW-0156">Chromatin regulator</keyword>
<keyword evidence="1" id="KW-0479">Metal-binding</keyword>
<dbReference type="InterPro" id="IPR001965">
    <property type="entry name" value="Znf_PHD"/>
</dbReference>
<evidence type="ECO:0000313" key="8">
    <source>
        <dbReference type="EMBL" id="CAJ0585182.1"/>
    </source>
</evidence>
<sequence length="275" mass="31026">MSDLDPPMQGADPAEQHTYAQPPPQLHGHLAGDYAHPQEPAGLEVPSVSVPMVAVDMVPQHVAQNEVLEEAPLALAGTMPPNTPGMVATSVSPKRMSPVKGDEIEQLAPLKPPQVPVLPPEIAPEEESDADSEVSATTAEEDWGDYTTRCWCEMSHNDEYMISCDKCDVWQHMKCVGIPTAKPPKNYLCEQCNPRKMKLTKGQAKDYQQKKLAELTKEKQRKKDRREKRRAEKRKAREEARALKAKKRRRTEQMRPISTAQYKKFTEIKTNEYCK</sequence>
<reference evidence="8" key="1">
    <citation type="submission" date="2023-06" db="EMBL/GenBank/DDBJ databases">
        <authorList>
            <person name="Delattre M."/>
        </authorList>
    </citation>
    <scope>NUCLEOTIDE SEQUENCE</scope>
    <source>
        <strain evidence="8">AF72</strain>
    </source>
</reference>
<dbReference type="PANTHER" id="PTHR46462">
    <property type="entry name" value="UPSET, ISOFORM A"/>
    <property type="match status" value="1"/>
</dbReference>
<dbReference type="GO" id="GO:0008270">
    <property type="term" value="F:zinc ion binding"/>
    <property type="evidence" value="ECO:0007669"/>
    <property type="project" value="UniProtKB-KW"/>
</dbReference>
<dbReference type="InterPro" id="IPR011011">
    <property type="entry name" value="Znf_FYVE_PHD"/>
</dbReference>
<dbReference type="InterPro" id="IPR013083">
    <property type="entry name" value="Znf_RING/FYVE/PHD"/>
</dbReference>
<evidence type="ECO:0000313" key="9">
    <source>
        <dbReference type="Proteomes" id="UP001177023"/>
    </source>
</evidence>
<dbReference type="PROSITE" id="PS50016">
    <property type="entry name" value="ZF_PHD_2"/>
    <property type="match status" value="1"/>
</dbReference>
<dbReference type="SMART" id="SM00249">
    <property type="entry name" value="PHD"/>
    <property type="match status" value="1"/>
</dbReference>
<dbReference type="GO" id="GO:0006355">
    <property type="term" value="P:regulation of DNA-templated transcription"/>
    <property type="evidence" value="ECO:0007669"/>
    <property type="project" value="TreeGrafter"/>
</dbReference>
<dbReference type="EMBL" id="CATQJA010002702">
    <property type="protein sequence ID" value="CAJ0585182.1"/>
    <property type="molecule type" value="Genomic_DNA"/>
</dbReference>
<comment type="caution">
    <text evidence="8">The sequence shown here is derived from an EMBL/GenBank/DDBJ whole genome shotgun (WGS) entry which is preliminary data.</text>
</comment>
<dbReference type="InterPro" id="IPR019787">
    <property type="entry name" value="Znf_PHD-finger"/>
</dbReference>
<dbReference type="Pfam" id="PF20826">
    <property type="entry name" value="PHD_5"/>
    <property type="match status" value="1"/>
</dbReference>